<keyword evidence="1" id="KW-1133">Transmembrane helix</keyword>
<proteinExistence type="predicted"/>
<comment type="caution">
    <text evidence="2">The sequence shown here is derived from an EMBL/GenBank/DDBJ whole genome shotgun (WGS) entry which is preliminary data.</text>
</comment>
<reference evidence="2 3" key="1">
    <citation type="submission" date="2015-03" db="EMBL/GenBank/DDBJ databases">
        <title>Draft genome sequence of Elstera litoralis.</title>
        <authorList>
            <person name="Rahalkar M.C."/>
            <person name="Dhakephalkar P.K."/>
            <person name="Pore S.D."/>
            <person name="Arora P."/>
            <person name="Kapse N.G."/>
            <person name="Pandit P.S."/>
        </authorList>
    </citation>
    <scope>NUCLEOTIDE SEQUENCE [LARGE SCALE GENOMIC DNA]</scope>
    <source>
        <strain evidence="2 3">Dia-1</strain>
    </source>
</reference>
<evidence type="ECO:0000313" key="2">
    <source>
        <dbReference type="EMBL" id="KJV10095.1"/>
    </source>
</evidence>
<evidence type="ECO:0000256" key="1">
    <source>
        <dbReference type="SAM" id="Phobius"/>
    </source>
</evidence>
<feature type="transmembrane region" description="Helical" evidence="1">
    <location>
        <begin position="54"/>
        <end position="75"/>
    </location>
</feature>
<accession>A0A0F3ITP6</accession>
<organism evidence="2 3">
    <name type="scientific">Elstera litoralis</name>
    <dbReference type="NCBI Taxonomy" id="552518"/>
    <lineage>
        <taxon>Bacteria</taxon>
        <taxon>Pseudomonadati</taxon>
        <taxon>Pseudomonadota</taxon>
        <taxon>Alphaproteobacteria</taxon>
        <taxon>Rhodospirillales</taxon>
        <taxon>Rhodospirillaceae</taxon>
        <taxon>Elstera</taxon>
    </lineage>
</organism>
<dbReference type="Proteomes" id="UP000033774">
    <property type="component" value="Unassembled WGS sequence"/>
</dbReference>
<protein>
    <submittedName>
        <fullName evidence="2">Uncharacterized protein</fullName>
    </submittedName>
</protein>
<name>A0A0F3ITP6_9PROT</name>
<dbReference type="EMBL" id="LAJY01000156">
    <property type="protein sequence ID" value="KJV10095.1"/>
    <property type="molecule type" value="Genomic_DNA"/>
</dbReference>
<keyword evidence="3" id="KW-1185">Reference proteome</keyword>
<evidence type="ECO:0000313" key="3">
    <source>
        <dbReference type="Proteomes" id="UP000033774"/>
    </source>
</evidence>
<dbReference type="AlphaFoldDB" id="A0A0F3ITP6"/>
<keyword evidence="1" id="KW-0812">Transmembrane</keyword>
<gene>
    <name evidence="2" type="ORF">VZ95_07280</name>
</gene>
<keyword evidence="1" id="KW-0472">Membrane</keyword>
<sequence length="91" mass="10744">MYVCAIGLRLLERVLFFVLPRVALLEDVFFVLLFLSACAYLRTFFFFSRDCECVLIFLFFCLLVAFALLKAFFLLCRFEDWSATTLRVLDK</sequence>
<feature type="transmembrane region" description="Helical" evidence="1">
    <location>
        <begin position="28"/>
        <end position="47"/>
    </location>
</feature>